<dbReference type="InterPro" id="IPR005835">
    <property type="entry name" value="NTP_transferase_dom"/>
</dbReference>
<dbReference type="PANTHER" id="PTHR42883">
    <property type="entry name" value="GLUCOSE-1-PHOSPHATE THYMIDYLTRANSFERASE"/>
    <property type="match status" value="1"/>
</dbReference>
<evidence type="ECO:0000259" key="2">
    <source>
        <dbReference type="Pfam" id="PF00483"/>
    </source>
</evidence>
<organism evidence="3 4">
    <name type="scientific">Dissostichus mawsoni</name>
    <name type="common">Antarctic cod</name>
    <dbReference type="NCBI Taxonomy" id="36200"/>
    <lineage>
        <taxon>Eukaryota</taxon>
        <taxon>Metazoa</taxon>
        <taxon>Chordata</taxon>
        <taxon>Craniata</taxon>
        <taxon>Vertebrata</taxon>
        <taxon>Euteleostomi</taxon>
        <taxon>Actinopterygii</taxon>
        <taxon>Neopterygii</taxon>
        <taxon>Teleostei</taxon>
        <taxon>Neoteleostei</taxon>
        <taxon>Acanthomorphata</taxon>
        <taxon>Eupercaria</taxon>
        <taxon>Perciformes</taxon>
        <taxon>Notothenioidei</taxon>
        <taxon>Nototheniidae</taxon>
        <taxon>Dissostichus</taxon>
    </lineage>
</organism>
<dbReference type="Gene3D" id="3.90.550.10">
    <property type="entry name" value="Spore Coat Polysaccharide Biosynthesis Protein SpsA, Chain A"/>
    <property type="match status" value="1"/>
</dbReference>
<feature type="region of interest" description="Disordered" evidence="1">
    <location>
        <begin position="340"/>
        <end position="363"/>
    </location>
</feature>
<name>A0A7J5Y0Q4_DISMA</name>
<dbReference type="OrthoDB" id="6339427at2759"/>
<accession>A0A7J5Y0Q4</accession>
<feature type="domain" description="Nucleotidyl transferase" evidence="2">
    <location>
        <begin position="2"/>
        <end position="275"/>
    </location>
</feature>
<evidence type="ECO:0000256" key="1">
    <source>
        <dbReference type="SAM" id="MobiDB-lite"/>
    </source>
</evidence>
<dbReference type="Proteomes" id="UP000518266">
    <property type="component" value="Unassembled WGS sequence"/>
</dbReference>
<dbReference type="Pfam" id="PF00483">
    <property type="entry name" value="NTP_transferase"/>
    <property type="match status" value="1"/>
</dbReference>
<feature type="non-terminal residue" evidence="3">
    <location>
        <position position="627"/>
    </location>
</feature>
<dbReference type="InterPro" id="IPR029044">
    <property type="entry name" value="Nucleotide-diphossugar_trans"/>
</dbReference>
<reference evidence="3 4" key="1">
    <citation type="submission" date="2020-03" db="EMBL/GenBank/DDBJ databases">
        <title>Dissostichus mawsoni Genome sequencing and assembly.</title>
        <authorList>
            <person name="Park H."/>
        </authorList>
    </citation>
    <scope>NUCLEOTIDE SEQUENCE [LARGE SCALE GENOMIC DNA]</scope>
    <source>
        <strain evidence="3">DM0001</strain>
        <tissue evidence="3">Muscle</tissue>
    </source>
</reference>
<sequence>MKAVILAAGYGTRLQRDVAADSSGRFAHLAGTAKPLLPVGRGALLSLWVRALTAARCVDCIHVVFEAYLRTTSPLIPFSPQTNAVYHAAFEEWASHFTNVKILSDQTTSNEGRLGAVACLQLAVKHFNIEDHVLVIGGDTLFKEDFSLKKVKERFNELQAESEDSCLLLSYQCQEEETSKYGILEVDSDLHVLCMKEKPLPAETQSRRACPCFYMFSKKSLPLLENFLEEKKEAPIEEKDAPGNFVSWLIPRKPVYIHEISGRFDVGNLPSYIECDLYFRETLQDVESYMFFYSVRSLVHLSEALSRWSSIFAMRDPNCMALLGRTADWPRPSCLAASLSSSFSPTPRGRDRSAFSHTGREFRDPGQLHGQFLDQSLVSRRLKPDSVSGVACQLLVCSDAGQNDLQHRIAGCERLLVPVPRDEACPSGSEPHSTADAVVQHRVQGMHQMTNALLTGFLQLLFCDVDLNKIPPPFRVNPVHTSCWDFLPRRCSRSSTVGCHRSQGQGFDLCIKLPQQTPPTKEVSAEPEVVPSLLVVNKAPRSAYSGEKGQNLCRAAAGREPLRDNSSVVLLRHHWDTSKNLPVPYQGISSAVFNWLRGEKASQVKNVGREYTLIAGLCASNCEILAQ</sequence>
<dbReference type="PANTHER" id="PTHR42883:SF2">
    <property type="entry name" value="THYMIDYLYLTRANSFERASE"/>
    <property type="match status" value="1"/>
</dbReference>
<feature type="compositionally biased region" description="Basic and acidic residues" evidence="1">
    <location>
        <begin position="348"/>
        <end position="363"/>
    </location>
</feature>
<dbReference type="AlphaFoldDB" id="A0A7J5Y0Q4"/>
<gene>
    <name evidence="3" type="ORF">F7725_001510</name>
</gene>
<keyword evidence="4" id="KW-1185">Reference proteome</keyword>
<comment type="caution">
    <text evidence="3">The sequence shown here is derived from an EMBL/GenBank/DDBJ whole genome shotgun (WGS) entry which is preliminary data.</text>
</comment>
<evidence type="ECO:0000313" key="4">
    <source>
        <dbReference type="Proteomes" id="UP000518266"/>
    </source>
</evidence>
<dbReference type="SUPFAM" id="SSF53448">
    <property type="entry name" value="Nucleotide-diphospho-sugar transferases"/>
    <property type="match status" value="1"/>
</dbReference>
<dbReference type="EMBL" id="JAAKFY010000018">
    <property type="protein sequence ID" value="KAF3842661.1"/>
    <property type="molecule type" value="Genomic_DNA"/>
</dbReference>
<evidence type="ECO:0000313" key="3">
    <source>
        <dbReference type="EMBL" id="KAF3842661.1"/>
    </source>
</evidence>
<proteinExistence type="predicted"/>
<protein>
    <recommendedName>
        <fullName evidence="2">Nucleotidyl transferase domain-containing protein</fullName>
    </recommendedName>
</protein>